<dbReference type="InterPro" id="IPR040671">
    <property type="entry name" value="Pullulanase_N2"/>
</dbReference>
<dbReference type="Gene3D" id="2.60.40.10">
    <property type="entry name" value="Immunoglobulins"/>
    <property type="match status" value="1"/>
</dbReference>
<evidence type="ECO:0000313" key="6">
    <source>
        <dbReference type="Proteomes" id="UP000652761"/>
    </source>
</evidence>
<dbReference type="SUPFAM" id="SSF81296">
    <property type="entry name" value="E set domains"/>
    <property type="match status" value="2"/>
</dbReference>
<dbReference type="InterPro" id="IPR013783">
    <property type="entry name" value="Ig-like_fold"/>
</dbReference>
<dbReference type="CDD" id="cd02860">
    <property type="entry name" value="E_set_Pullulanase"/>
    <property type="match status" value="1"/>
</dbReference>
<dbReference type="InterPro" id="IPR014756">
    <property type="entry name" value="Ig_E-set"/>
</dbReference>
<keyword evidence="6" id="KW-1185">Reference proteome</keyword>
<dbReference type="SUPFAM" id="SSF51445">
    <property type="entry name" value="(Trans)glycosidases"/>
    <property type="match status" value="1"/>
</dbReference>
<evidence type="ECO:0000259" key="3">
    <source>
        <dbReference type="Pfam" id="PF02922"/>
    </source>
</evidence>
<proteinExistence type="inferred from homology"/>
<accession>A0A843VL66</accession>
<feature type="domain" description="Pullulanase N2" evidence="4">
    <location>
        <begin position="229"/>
        <end position="341"/>
    </location>
</feature>
<dbReference type="InterPro" id="IPR004193">
    <property type="entry name" value="Glyco_hydro_13_N"/>
</dbReference>
<feature type="domain" description="Glycoside hydrolase family 13 N-terminal" evidence="3">
    <location>
        <begin position="348"/>
        <end position="433"/>
    </location>
</feature>
<dbReference type="Pfam" id="PF02922">
    <property type="entry name" value="CBM_48"/>
    <property type="match status" value="1"/>
</dbReference>
<evidence type="ECO:0000256" key="1">
    <source>
        <dbReference type="ARBA" id="ARBA00008061"/>
    </source>
</evidence>
<dbReference type="EMBL" id="NMUH01001837">
    <property type="protein sequence ID" value="MQL95806.1"/>
    <property type="molecule type" value="Genomic_DNA"/>
</dbReference>
<reference evidence="5" key="1">
    <citation type="submission" date="2017-07" db="EMBL/GenBank/DDBJ databases">
        <title>Taro Niue Genome Assembly and Annotation.</title>
        <authorList>
            <person name="Atibalentja N."/>
            <person name="Keating K."/>
            <person name="Fields C.J."/>
        </authorList>
    </citation>
    <scope>NUCLEOTIDE SEQUENCE</scope>
    <source>
        <strain evidence="5">Niue_2</strain>
        <tissue evidence="5">Leaf</tissue>
    </source>
</reference>
<dbReference type="InterPro" id="IPR011839">
    <property type="entry name" value="Pullul_strch"/>
</dbReference>
<evidence type="ECO:0000256" key="2">
    <source>
        <dbReference type="SAM" id="MobiDB-lite"/>
    </source>
</evidence>
<protein>
    <recommendedName>
        <fullName evidence="7">Pullulanase 1, chloroplastic</fullName>
    </recommendedName>
</protein>
<gene>
    <name evidence="5" type="ORF">Taro_028473</name>
</gene>
<dbReference type="Proteomes" id="UP000652761">
    <property type="component" value="Unassembled WGS sequence"/>
</dbReference>
<feature type="region of interest" description="Disordered" evidence="2">
    <location>
        <begin position="199"/>
        <end position="222"/>
    </location>
</feature>
<dbReference type="NCBIfam" id="TIGR02103">
    <property type="entry name" value="pullul_strch"/>
    <property type="match status" value="1"/>
</dbReference>
<name>A0A843VL66_COLES</name>
<dbReference type="AlphaFoldDB" id="A0A843VL66"/>
<evidence type="ECO:0000259" key="4">
    <source>
        <dbReference type="Pfam" id="PF17967"/>
    </source>
</evidence>
<comment type="caution">
    <text evidence="5">The sequence shown here is derived from an EMBL/GenBank/DDBJ whole genome shotgun (WGS) entry which is preliminary data.</text>
</comment>
<comment type="similarity">
    <text evidence="1">Belongs to the glycosyl hydrolase 13 family.</text>
</comment>
<dbReference type="Pfam" id="PF17967">
    <property type="entry name" value="Pullulanase_N2"/>
    <property type="match status" value="1"/>
</dbReference>
<dbReference type="Gene3D" id="2.60.40.1130">
    <property type="entry name" value="Rab geranylgeranyltransferase alpha-subunit, insert domain"/>
    <property type="match status" value="1"/>
</dbReference>
<sequence length="872" mass="96718">MGGRMVSAGSRCGTPALVWLMLPRSALCPPSAGHFLGFAASSGALAPRDGHHFQPLLASGCRRRRSCFDESCSSIHQALFRGVQWHCGRREESLTSRKWSCGRGHSYIPRKGFLFRLRPPALGRIQMPPSPFSTHLSSSAHLHLLLRGGCSGFVASSGVLSLGISGFSVVRSPPALLNTAVLAVSNRSKRRHRRGELAIPSCSPMPLVSEKEDSTGPSSPLSQDSLSYARAFWVSKSHIAWDINAEDASVYVYASKMANLHFMNDNVEGCDVRIQLEWDESGLPANVTEKFPHIKNYAAFKIPSSVDIVNLLKCQLAVVCFSGQGRCINATGLQLPGVLDDLFSYSGPLGAIFSEEAICLYLWAPTAHVVRVFVYGNESNEDLLDCVQLEERFGVWHARIPRNWEGYYYVYEVSAYHLSTLQIETCIVNDPYARGISSDGHRTLFINLDSDSLKPLGWDELADEKPELLSFSDISIYELHIRDFSAMDYSVDPDLRGGYLAFTCEVNSAGVFHLRKLSEAGLTHVHLLPSFHFAGVDDVREKWKYVDDSRLSKMPPDSDEQQAEVSAIQDQDGYNWGYNPVLWSVPKGSYARDPNGGQRTLEFRKMVQALNRIGLRVVLDVVYNHVHASGPHNDLSVLEQVVPGYYLRRNADGHIENSTCINNTASEHFMMERLIIDDLLSWAVDYKVDGFRFDLMGHIMKGTMVKAKFALQSLSKDRNRVDGSKIHMYGEGWDFGEVAKNGRGVNASQSNISGTGIGSFNDRIRDAILGGSPFAHPLQQGFITGLALQPNGHNQGDQPITDAMLAASLDHIQVALAANLRDFVFTAHSGEAIKKSYYHLEVLHFCLLIDVHEKPGFSAYIKPVFFFFWESG</sequence>
<dbReference type="InterPro" id="IPR017853">
    <property type="entry name" value="GH"/>
</dbReference>
<organism evidence="5 6">
    <name type="scientific">Colocasia esculenta</name>
    <name type="common">Wild taro</name>
    <name type="synonym">Arum esculentum</name>
    <dbReference type="NCBI Taxonomy" id="4460"/>
    <lineage>
        <taxon>Eukaryota</taxon>
        <taxon>Viridiplantae</taxon>
        <taxon>Streptophyta</taxon>
        <taxon>Embryophyta</taxon>
        <taxon>Tracheophyta</taxon>
        <taxon>Spermatophyta</taxon>
        <taxon>Magnoliopsida</taxon>
        <taxon>Liliopsida</taxon>
        <taxon>Araceae</taxon>
        <taxon>Aroideae</taxon>
        <taxon>Colocasieae</taxon>
        <taxon>Colocasia</taxon>
    </lineage>
</organism>
<dbReference type="Gene3D" id="3.20.20.80">
    <property type="entry name" value="Glycosidases"/>
    <property type="match status" value="1"/>
</dbReference>
<evidence type="ECO:0000313" key="5">
    <source>
        <dbReference type="EMBL" id="MQL95806.1"/>
    </source>
</evidence>
<dbReference type="OrthoDB" id="204980at2759"/>
<dbReference type="GO" id="GO:0051060">
    <property type="term" value="F:pullulanase activity"/>
    <property type="evidence" value="ECO:0007669"/>
    <property type="project" value="InterPro"/>
</dbReference>
<evidence type="ECO:0008006" key="7">
    <source>
        <dbReference type="Google" id="ProtNLM"/>
    </source>
</evidence>
<dbReference type="PANTHER" id="PTHR43002">
    <property type="entry name" value="GLYCOGEN DEBRANCHING ENZYME"/>
    <property type="match status" value="1"/>
</dbReference>
<dbReference type="GO" id="GO:0005975">
    <property type="term" value="P:carbohydrate metabolic process"/>
    <property type="evidence" value="ECO:0007669"/>
    <property type="project" value="InterPro"/>
</dbReference>